<dbReference type="Gramene" id="PRQ52017">
    <property type="protein sequence ID" value="PRQ52017"/>
    <property type="gene ID" value="RchiOBHm_Chr2g0150931"/>
</dbReference>
<accession>A0A2P6S005</accession>
<evidence type="ECO:0000313" key="1">
    <source>
        <dbReference type="EMBL" id="PRQ52017.1"/>
    </source>
</evidence>
<dbReference type="AlphaFoldDB" id="A0A2P6S005"/>
<keyword evidence="2" id="KW-1185">Reference proteome</keyword>
<dbReference type="EMBL" id="PDCK01000040">
    <property type="protein sequence ID" value="PRQ52017.1"/>
    <property type="molecule type" value="Genomic_DNA"/>
</dbReference>
<gene>
    <name evidence="1" type="ORF">RchiOBHm_Chr2g0150931</name>
</gene>
<name>A0A2P6S005_ROSCH</name>
<comment type="caution">
    <text evidence="1">The sequence shown here is derived from an EMBL/GenBank/DDBJ whole genome shotgun (WGS) entry which is preliminary data.</text>
</comment>
<dbReference type="Proteomes" id="UP000238479">
    <property type="component" value="Chromosome 2"/>
</dbReference>
<organism evidence="1 2">
    <name type="scientific">Rosa chinensis</name>
    <name type="common">China rose</name>
    <dbReference type="NCBI Taxonomy" id="74649"/>
    <lineage>
        <taxon>Eukaryota</taxon>
        <taxon>Viridiplantae</taxon>
        <taxon>Streptophyta</taxon>
        <taxon>Embryophyta</taxon>
        <taxon>Tracheophyta</taxon>
        <taxon>Spermatophyta</taxon>
        <taxon>Magnoliopsida</taxon>
        <taxon>eudicotyledons</taxon>
        <taxon>Gunneridae</taxon>
        <taxon>Pentapetalae</taxon>
        <taxon>rosids</taxon>
        <taxon>fabids</taxon>
        <taxon>Rosales</taxon>
        <taxon>Rosaceae</taxon>
        <taxon>Rosoideae</taxon>
        <taxon>Rosoideae incertae sedis</taxon>
        <taxon>Rosa</taxon>
    </lineage>
</organism>
<sequence length="58" mass="6486">MLVRILFAPHLPSPTSDSKQEIKSSTLVLRPDIMNNLLLSHHTVNVDHTQVESIVTDP</sequence>
<evidence type="ECO:0000313" key="2">
    <source>
        <dbReference type="Proteomes" id="UP000238479"/>
    </source>
</evidence>
<proteinExistence type="predicted"/>
<reference evidence="1 2" key="1">
    <citation type="journal article" date="2018" name="Nat. Genet.">
        <title>The Rosa genome provides new insights in the design of modern roses.</title>
        <authorList>
            <person name="Bendahmane M."/>
        </authorList>
    </citation>
    <scope>NUCLEOTIDE SEQUENCE [LARGE SCALE GENOMIC DNA]</scope>
    <source>
        <strain evidence="2">cv. Old Blush</strain>
    </source>
</reference>
<protein>
    <submittedName>
        <fullName evidence="1">Uncharacterized protein</fullName>
    </submittedName>
</protein>